<dbReference type="Pfam" id="PF04366">
    <property type="entry name" value="Ysc84"/>
    <property type="match status" value="1"/>
</dbReference>
<dbReference type="AlphaFoldDB" id="A0A9D4TXC6"/>
<dbReference type="PANTHER" id="PTHR15629">
    <property type="entry name" value="SH3YL1 PROTEIN"/>
    <property type="match status" value="1"/>
</dbReference>
<dbReference type="PANTHER" id="PTHR15629:SF2">
    <property type="entry name" value="SH3 DOMAIN-CONTAINING YSC84-LIKE PROTEIN 1"/>
    <property type="match status" value="1"/>
</dbReference>
<dbReference type="EMBL" id="SIDB01000002">
    <property type="protein sequence ID" value="KAI3436856.1"/>
    <property type="molecule type" value="Genomic_DNA"/>
</dbReference>
<organism evidence="2 3">
    <name type="scientific">Chlorella vulgaris</name>
    <name type="common">Green alga</name>
    <dbReference type="NCBI Taxonomy" id="3077"/>
    <lineage>
        <taxon>Eukaryota</taxon>
        <taxon>Viridiplantae</taxon>
        <taxon>Chlorophyta</taxon>
        <taxon>core chlorophytes</taxon>
        <taxon>Trebouxiophyceae</taxon>
        <taxon>Chlorellales</taxon>
        <taxon>Chlorellaceae</taxon>
        <taxon>Chlorella clade</taxon>
        <taxon>Chlorella</taxon>
    </lineage>
</organism>
<gene>
    <name evidence="2" type="ORF">D9Q98_006266</name>
</gene>
<sequence>MARCFASVADRTTLLREAATQAYATWTTVTLLEQDQGDTMSLSGLPINPRWINEADSLAFLTTHRSAFFAGRTMGEGILIARLPSPHPSLVRWSAPLFLTVDLSSFGISLGHQTTQSFVACMTPELRRLLCQHGERRLAGLEATLNFGGLQHKPDLISAATDSVGTVGINHTSGSILDLSWTAGSLKVDHDKLTLVYGQDVSALQLLSGAVEAPREMQPLYGALSAAVSSVERVTPPARVSASLERYTAGFDPDRRMVLPDGSVVREETSERRGGDVLAAVKPKVA</sequence>
<protein>
    <recommendedName>
        <fullName evidence="1">Ysc84 actin-binding domain-containing protein</fullName>
    </recommendedName>
</protein>
<accession>A0A9D4TXC6</accession>
<evidence type="ECO:0000313" key="2">
    <source>
        <dbReference type="EMBL" id="KAI3436856.1"/>
    </source>
</evidence>
<reference evidence="2" key="1">
    <citation type="journal article" date="2019" name="Plant J.">
        <title>Chlorella vulgaris genome assembly and annotation reveals the molecular basis for metabolic acclimation to high light conditions.</title>
        <authorList>
            <person name="Cecchin M."/>
            <person name="Marcolungo L."/>
            <person name="Rossato M."/>
            <person name="Girolomoni L."/>
            <person name="Cosentino E."/>
            <person name="Cuine S."/>
            <person name="Li-Beisson Y."/>
            <person name="Delledonne M."/>
            <person name="Ballottari M."/>
        </authorList>
    </citation>
    <scope>NUCLEOTIDE SEQUENCE</scope>
    <source>
        <strain evidence="2">211/11P</strain>
    </source>
</reference>
<dbReference type="GO" id="GO:0035091">
    <property type="term" value="F:phosphatidylinositol binding"/>
    <property type="evidence" value="ECO:0007669"/>
    <property type="project" value="TreeGrafter"/>
</dbReference>
<name>A0A9D4TXC6_CHLVU</name>
<feature type="domain" description="Ysc84 actin-binding" evidence="1">
    <location>
        <begin position="105"/>
        <end position="227"/>
    </location>
</feature>
<evidence type="ECO:0000313" key="3">
    <source>
        <dbReference type="Proteomes" id="UP001055712"/>
    </source>
</evidence>
<comment type="caution">
    <text evidence="2">The sequence shown here is derived from an EMBL/GenBank/DDBJ whole genome shotgun (WGS) entry which is preliminary data.</text>
</comment>
<dbReference type="Proteomes" id="UP001055712">
    <property type="component" value="Unassembled WGS sequence"/>
</dbReference>
<keyword evidence="3" id="KW-1185">Reference proteome</keyword>
<evidence type="ECO:0000259" key="1">
    <source>
        <dbReference type="Pfam" id="PF04366"/>
    </source>
</evidence>
<dbReference type="InterPro" id="IPR051702">
    <property type="entry name" value="SH3_domain_YSC84-like"/>
</dbReference>
<proteinExistence type="predicted"/>
<reference evidence="2" key="2">
    <citation type="submission" date="2020-11" db="EMBL/GenBank/DDBJ databases">
        <authorList>
            <person name="Cecchin M."/>
            <person name="Marcolungo L."/>
            <person name="Rossato M."/>
            <person name="Girolomoni L."/>
            <person name="Cosentino E."/>
            <person name="Cuine S."/>
            <person name="Li-Beisson Y."/>
            <person name="Delledonne M."/>
            <person name="Ballottari M."/>
        </authorList>
    </citation>
    <scope>NUCLEOTIDE SEQUENCE</scope>
    <source>
        <strain evidence="2">211/11P</strain>
        <tissue evidence="2">Whole cell</tissue>
    </source>
</reference>
<dbReference type="InterPro" id="IPR007461">
    <property type="entry name" value="Ysc84_actin-binding"/>
</dbReference>
<dbReference type="OrthoDB" id="443981at2759"/>